<name>A0A507DN09_9FUNG</name>
<dbReference type="PROSITE" id="PS50011">
    <property type="entry name" value="PROTEIN_KINASE_DOM"/>
    <property type="match status" value="1"/>
</dbReference>
<dbReference type="Proteomes" id="UP000318582">
    <property type="component" value="Unassembled WGS sequence"/>
</dbReference>
<dbReference type="GO" id="GO:0005524">
    <property type="term" value="F:ATP binding"/>
    <property type="evidence" value="ECO:0007669"/>
    <property type="project" value="UniProtKB-UniRule"/>
</dbReference>
<evidence type="ECO:0000313" key="7">
    <source>
        <dbReference type="EMBL" id="TPX52625.1"/>
    </source>
</evidence>
<dbReference type="Gene3D" id="1.10.510.10">
    <property type="entry name" value="Transferase(Phosphotransferase) domain 1"/>
    <property type="match status" value="1"/>
</dbReference>
<dbReference type="PANTHER" id="PTHR24346">
    <property type="entry name" value="MAP/MICROTUBULE AFFINITY-REGULATING KINASE"/>
    <property type="match status" value="1"/>
</dbReference>
<feature type="compositionally biased region" description="Polar residues" evidence="5">
    <location>
        <begin position="1"/>
        <end position="16"/>
    </location>
</feature>
<dbReference type="PANTHER" id="PTHR24346:SF106">
    <property type="entry name" value="PROTEIN KINASE DOMAIN-CONTAINING PROTEIN"/>
    <property type="match status" value="1"/>
</dbReference>
<protein>
    <recommendedName>
        <fullName evidence="6">Protein kinase domain-containing protein</fullName>
    </recommendedName>
</protein>
<feature type="region of interest" description="Disordered" evidence="5">
    <location>
        <begin position="1"/>
        <end position="24"/>
    </location>
</feature>
<evidence type="ECO:0000259" key="6">
    <source>
        <dbReference type="PROSITE" id="PS50011"/>
    </source>
</evidence>
<dbReference type="EMBL" id="QEAQ01000341">
    <property type="protein sequence ID" value="TPX52625.1"/>
    <property type="molecule type" value="Genomic_DNA"/>
</dbReference>
<dbReference type="InterPro" id="IPR011009">
    <property type="entry name" value="Kinase-like_dom_sf"/>
</dbReference>
<evidence type="ECO:0000313" key="8">
    <source>
        <dbReference type="Proteomes" id="UP000318582"/>
    </source>
</evidence>
<evidence type="ECO:0000256" key="2">
    <source>
        <dbReference type="ARBA" id="ARBA00022840"/>
    </source>
</evidence>
<evidence type="ECO:0000256" key="5">
    <source>
        <dbReference type="SAM" id="MobiDB-lite"/>
    </source>
</evidence>
<dbReference type="GO" id="GO:0035556">
    <property type="term" value="P:intracellular signal transduction"/>
    <property type="evidence" value="ECO:0007669"/>
    <property type="project" value="TreeGrafter"/>
</dbReference>
<evidence type="ECO:0000256" key="4">
    <source>
        <dbReference type="RuleBase" id="RU000304"/>
    </source>
</evidence>
<accession>A0A507DN09</accession>
<dbReference type="SMART" id="SM00220">
    <property type="entry name" value="S_TKc"/>
    <property type="match status" value="1"/>
</dbReference>
<feature type="binding site" evidence="3">
    <location>
        <position position="125"/>
    </location>
    <ligand>
        <name>ATP</name>
        <dbReference type="ChEBI" id="CHEBI:30616"/>
    </ligand>
</feature>
<dbReference type="PROSITE" id="PS00107">
    <property type="entry name" value="PROTEIN_KINASE_ATP"/>
    <property type="match status" value="1"/>
</dbReference>
<dbReference type="Pfam" id="PF00069">
    <property type="entry name" value="Pkinase"/>
    <property type="match status" value="1"/>
</dbReference>
<keyword evidence="4" id="KW-0808">Transferase</keyword>
<feature type="domain" description="Protein kinase" evidence="6">
    <location>
        <begin position="96"/>
        <end position="376"/>
    </location>
</feature>
<dbReference type="InterPro" id="IPR017441">
    <property type="entry name" value="Protein_kinase_ATP_BS"/>
</dbReference>
<keyword evidence="4" id="KW-0418">Kinase</keyword>
<keyword evidence="2 3" id="KW-0067">ATP-binding</keyword>
<dbReference type="GO" id="GO:0004674">
    <property type="term" value="F:protein serine/threonine kinase activity"/>
    <property type="evidence" value="ECO:0007669"/>
    <property type="project" value="UniProtKB-KW"/>
</dbReference>
<dbReference type="STRING" id="109895.A0A507DN09"/>
<keyword evidence="4" id="KW-0723">Serine/threonine-protein kinase</keyword>
<keyword evidence="1 3" id="KW-0547">Nucleotide-binding</keyword>
<comment type="caution">
    <text evidence="7">The sequence shown here is derived from an EMBL/GenBank/DDBJ whole genome shotgun (WGS) entry which is preliminary data.</text>
</comment>
<sequence>MSSPTTLLRIATTDSRGPSPARRASMPKRLNELIPRLRISSRNSDGEQILSDVLDQLSPLVPLSAAAAAASPRTPMMMSMMKSAGSDEWDGVMEEYRIVRTIGEGSFGKVKLAVHLVTGEQVAIKVLAKPTPATPQQQQQQQQQQSTTASTSAASPTDRILREILVLAHLSHPNISRLLQVVSTGDQIYLVLEYEPRGDVFDHVQNHPEGRLPEQEARTLFRDLWSAVQYCHASGVVHRDLKPENLLLSESNKLKLIDYGFASLLQPVSDGGGGQQSLSTFCGSPAYAAPEMLLGKKYTGPEADVWSMGVILFVLVTGTMPFDDTHMRKLWAAVIGGKYKIPDFVSAECKDLIQKLLKTTPSARATLVEIRDHAWTTGQGTLTPLRVYTCSSSAGGSVEPYEVESVDAGVLGELAGLGYDRRAVEQAVEGGEPSGLTAAYYLVRNRRRLRHDH</sequence>
<gene>
    <name evidence="7" type="ORF">PhCBS80983_g06468</name>
</gene>
<feature type="region of interest" description="Disordered" evidence="5">
    <location>
        <begin position="133"/>
        <end position="155"/>
    </location>
</feature>
<dbReference type="InterPro" id="IPR008271">
    <property type="entry name" value="Ser/Thr_kinase_AS"/>
</dbReference>
<dbReference type="CDD" id="cd14003">
    <property type="entry name" value="STKc_AMPK-like"/>
    <property type="match status" value="1"/>
</dbReference>
<reference evidence="7 8" key="1">
    <citation type="journal article" date="2019" name="Sci. Rep.">
        <title>Comparative genomics of chytrid fungi reveal insights into the obligate biotrophic and pathogenic lifestyle of Synchytrium endobioticum.</title>
        <authorList>
            <person name="van de Vossenberg B.T.L.H."/>
            <person name="Warris S."/>
            <person name="Nguyen H.D.T."/>
            <person name="van Gent-Pelzer M.P.E."/>
            <person name="Joly D.L."/>
            <person name="van de Geest H.C."/>
            <person name="Bonants P.J.M."/>
            <person name="Smith D.S."/>
            <person name="Levesque C.A."/>
            <person name="van der Lee T.A.J."/>
        </authorList>
    </citation>
    <scope>NUCLEOTIDE SEQUENCE [LARGE SCALE GENOMIC DNA]</scope>
    <source>
        <strain evidence="7 8">CBS 809.83</strain>
    </source>
</reference>
<evidence type="ECO:0000256" key="1">
    <source>
        <dbReference type="ARBA" id="ARBA00022741"/>
    </source>
</evidence>
<comment type="similarity">
    <text evidence="4">Belongs to the protein kinase superfamily.</text>
</comment>
<dbReference type="SUPFAM" id="SSF56112">
    <property type="entry name" value="Protein kinase-like (PK-like)"/>
    <property type="match status" value="1"/>
</dbReference>
<organism evidence="7 8">
    <name type="scientific">Powellomyces hirtus</name>
    <dbReference type="NCBI Taxonomy" id="109895"/>
    <lineage>
        <taxon>Eukaryota</taxon>
        <taxon>Fungi</taxon>
        <taxon>Fungi incertae sedis</taxon>
        <taxon>Chytridiomycota</taxon>
        <taxon>Chytridiomycota incertae sedis</taxon>
        <taxon>Chytridiomycetes</taxon>
        <taxon>Spizellomycetales</taxon>
        <taxon>Powellomycetaceae</taxon>
        <taxon>Powellomyces</taxon>
    </lineage>
</organism>
<evidence type="ECO:0000256" key="3">
    <source>
        <dbReference type="PROSITE-ProRule" id="PRU10141"/>
    </source>
</evidence>
<proteinExistence type="inferred from homology"/>
<keyword evidence="8" id="KW-1185">Reference proteome</keyword>
<dbReference type="FunFam" id="1.10.510.10:FF:000571">
    <property type="entry name" value="Maternal embryonic leucine zipper kinase"/>
    <property type="match status" value="1"/>
</dbReference>
<dbReference type="GO" id="GO:0005737">
    <property type="term" value="C:cytoplasm"/>
    <property type="evidence" value="ECO:0007669"/>
    <property type="project" value="TreeGrafter"/>
</dbReference>
<dbReference type="InterPro" id="IPR000719">
    <property type="entry name" value="Prot_kinase_dom"/>
</dbReference>
<dbReference type="PROSITE" id="PS00108">
    <property type="entry name" value="PROTEIN_KINASE_ST"/>
    <property type="match status" value="1"/>
</dbReference>
<dbReference type="AlphaFoldDB" id="A0A507DN09"/>